<sequence length="251" mass="27496">MNTPQRVVLFGATSAIAQATARLLVQQGCSLFLVGRNTMKLQALVDDLRVRAAPGQRIESMNADLDLIDGHAHLFDAAEKNLDGIDTVFIAHGALPDQAACETSMPLTLALIHTNALSAIALAGEAANRLQAQGHGLIVAIGSVAGDRGRQSNYVYGASKGMLALFLQGLRNRLAPHGVQVLTIKPGFVDTPMTAAFEKKGPLWATPERIAHGIVKAMRLRRDVVYLPWFWYWIMLMIRHIPERIFKRMKL</sequence>
<dbReference type="InterPro" id="IPR002347">
    <property type="entry name" value="SDR_fam"/>
</dbReference>
<dbReference type="GO" id="GO:0016020">
    <property type="term" value="C:membrane"/>
    <property type="evidence" value="ECO:0007669"/>
    <property type="project" value="TreeGrafter"/>
</dbReference>
<dbReference type="EMBL" id="CABR01000066">
    <property type="protein sequence ID" value="CBI10056.1"/>
    <property type="molecule type" value="Genomic_DNA"/>
</dbReference>
<protein>
    <submittedName>
        <fullName evidence="4">Oxidoreductase, short-chain dehydrogenase/reductase family</fullName>
    </submittedName>
</protein>
<name>E6QS34_9ZZZZ</name>
<dbReference type="Pfam" id="PF00106">
    <property type="entry name" value="adh_short"/>
    <property type="match status" value="1"/>
</dbReference>
<dbReference type="NCBIfam" id="NF005489">
    <property type="entry name" value="PRK07102.1"/>
    <property type="match status" value="1"/>
</dbReference>
<comment type="similarity">
    <text evidence="1">Belongs to the short-chain dehydrogenases/reductases (SDR) family.</text>
</comment>
<evidence type="ECO:0000256" key="3">
    <source>
        <dbReference type="SAM" id="Phobius"/>
    </source>
</evidence>
<evidence type="ECO:0000256" key="1">
    <source>
        <dbReference type="ARBA" id="ARBA00006484"/>
    </source>
</evidence>
<proteinExistence type="inferred from homology"/>
<organism evidence="4">
    <name type="scientific">mine drainage metagenome</name>
    <dbReference type="NCBI Taxonomy" id="410659"/>
    <lineage>
        <taxon>unclassified sequences</taxon>
        <taxon>metagenomes</taxon>
        <taxon>ecological metagenomes</taxon>
    </lineage>
</organism>
<dbReference type="GO" id="GO:0016491">
    <property type="term" value="F:oxidoreductase activity"/>
    <property type="evidence" value="ECO:0007669"/>
    <property type="project" value="UniProtKB-KW"/>
</dbReference>
<keyword evidence="3" id="KW-1133">Transmembrane helix</keyword>
<dbReference type="InterPro" id="IPR036291">
    <property type="entry name" value="NAD(P)-bd_dom_sf"/>
</dbReference>
<comment type="caution">
    <text evidence="4">The sequence shown here is derived from an EMBL/GenBank/DDBJ whole genome shotgun (WGS) entry which is preliminary data.</text>
</comment>
<dbReference type="PRINTS" id="PR00081">
    <property type="entry name" value="GDHRDH"/>
</dbReference>
<evidence type="ECO:0000313" key="4">
    <source>
        <dbReference type="EMBL" id="CBI10056.1"/>
    </source>
</evidence>
<evidence type="ECO:0000256" key="2">
    <source>
        <dbReference type="ARBA" id="ARBA00023002"/>
    </source>
</evidence>
<gene>
    <name evidence="4" type="ORF">CARN7_0813</name>
</gene>
<dbReference type="PANTHER" id="PTHR44196">
    <property type="entry name" value="DEHYDROGENASE/REDUCTASE SDR FAMILY MEMBER 7B"/>
    <property type="match status" value="1"/>
</dbReference>
<dbReference type="AlphaFoldDB" id="E6QS34"/>
<keyword evidence="2" id="KW-0560">Oxidoreductase</keyword>
<dbReference type="PANTHER" id="PTHR44196:SF1">
    <property type="entry name" value="DEHYDROGENASE_REDUCTASE SDR FAMILY MEMBER 7B"/>
    <property type="match status" value="1"/>
</dbReference>
<reference evidence="4" key="1">
    <citation type="submission" date="2009-10" db="EMBL/GenBank/DDBJ databases">
        <title>Diversity of trophic interactions inside an arsenic-rich microbial ecosystem.</title>
        <authorList>
            <person name="Bertin P.N."/>
            <person name="Heinrich-Salmeron A."/>
            <person name="Pelletier E."/>
            <person name="Goulhen-Chollet F."/>
            <person name="Arsene-Ploetze F."/>
            <person name="Gallien S."/>
            <person name="Calteau A."/>
            <person name="Vallenet D."/>
            <person name="Casiot C."/>
            <person name="Chane-Woon-Ming B."/>
            <person name="Giloteaux L."/>
            <person name="Barakat M."/>
            <person name="Bonnefoy V."/>
            <person name="Bruneel O."/>
            <person name="Chandler M."/>
            <person name="Cleiss J."/>
            <person name="Duran R."/>
            <person name="Elbaz-Poulichet F."/>
            <person name="Fonknechten N."/>
            <person name="Lauga B."/>
            <person name="Mornico D."/>
            <person name="Ortet P."/>
            <person name="Schaeffer C."/>
            <person name="Siguier P."/>
            <person name="Alexander Thil Smith A."/>
            <person name="Van Dorsselaer A."/>
            <person name="Weissenbach J."/>
            <person name="Medigue C."/>
            <person name="Le Paslier D."/>
        </authorList>
    </citation>
    <scope>NUCLEOTIDE SEQUENCE</scope>
</reference>
<dbReference type="SUPFAM" id="SSF51735">
    <property type="entry name" value="NAD(P)-binding Rossmann-fold domains"/>
    <property type="match status" value="1"/>
</dbReference>
<keyword evidence="3" id="KW-0472">Membrane</keyword>
<keyword evidence="3" id="KW-0812">Transmembrane</keyword>
<accession>E6QS34</accession>
<dbReference type="Gene3D" id="3.40.50.720">
    <property type="entry name" value="NAD(P)-binding Rossmann-like Domain"/>
    <property type="match status" value="1"/>
</dbReference>
<feature type="transmembrane region" description="Helical" evidence="3">
    <location>
        <begin position="224"/>
        <end position="241"/>
    </location>
</feature>